<proteinExistence type="inferred from homology"/>
<dbReference type="Gene3D" id="1.10.10.10">
    <property type="entry name" value="Winged helix-like DNA-binding domain superfamily/Winged helix DNA-binding domain"/>
    <property type="match status" value="1"/>
</dbReference>
<dbReference type="eggNOG" id="COG5527">
    <property type="taxonomic scope" value="Bacteria"/>
</dbReference>
<dbReference type="InterPro" id="IPR036390">
    <property type="entry name" value="WH_DNA-bd_sf"/>
</dbReference>
<dbReference type="Proteomes" id="UP000004528">
    <property type="component" value="Unassembled WGS sequence"/>
</dbReference>
<dbReference type="InterPro" id="IPR000525">
    <property type="entry name" value="Initiator_Rep_WH1"/>
</dbReference>
<evidence type="ECO:0000256" key="1">
    <source>
        <dbReference type="ARBA" id="ARBA00038283"/>
    </source>
</evidence>
<dbReference type="Pfam" id="PF01051">
    <property type="entry name" value="Rep3_N"/>
    <property type="match status" value="1"/>
</dbReference>
<evidence type="ECO:0000313" key="3">
    <source>
        <dbReference type="EMBL" id="EER73999.1"/>
    </source>
</evidence>
<dbReference type="STRING" id="585506.HMPREF0877_1797"/>
<comment type="caution">
    <text evidence="3">The sequence shown here is derived from an EMBL/GenBank/DDBJ whole genome shotgun (WGS) entry which is preliminary data.</text>
</comment>
<feature type="domain" description="Initiator Rep protein WH1" evidence="2">
    <location>
        <begin position="16"/>
        <end position="72"/>
    </location>
</feature>
<dbReference type="SUPFAM" id="SSF46785">
    <property type="entry name" value="Winged helix' DNA-binding domain"/>
    <property type="match status" value="2"/>
</dbReference>
<name>C5RCT0_WEIPA</name>
<sequence length="89" mass="10852">MAPDFFQQKSFRYQIFLKIQFVFLNQDEVLIRFSPEIMPYLINLKTNFTQHALSEISEFNSKYAVILYRWLSMNYNQYEHYSVKGGHRE</sequence>
<dbReference type="AlphaFoldDB" id="C5RCT0"/>
<reference evidence="3 4" key="1">
    <citation type="submission" date="2009-04" db="EMBL/GenBank/DDBJ databases">
        <authorList>
            <person name="Qin X."/>
            <person name="Bachman B."/>
            <person name="Battles P."/>
            <person name="Bell A."/>
            <person name="Bess C."/>
            <person name="Bickham C."/>
            <person name="Chaboub L."/>
            <person name="Chen D."/>
            <person name="Coyle M."/>
            <person name="Deiros D.R."/>
            <person name="Dinh H."/>
            <person name="Forbes L."/>
            <person name="Fowler G."/>
            <person name="Francisco L."/>
            <person name="Fu Q."/>
            <person name="Gubbala S."/>
            <person name="Hale W."/>
            <person name="Han Y."/>
            <person name="Hemphill L."/>
            <person name="Highlander S.K."/>
            <person name="Hirani K."/>
            <person name="Hogues M."/>
            <person name="Jackson L."/>
            <person name="Jakkamsetti A."/>
            <person name="Javaid M."/>
            <person name="Jiang H."/>
            <person name="Korchina V."/>
            <person name="Kovar C."/>
            <person name="Lara F."/>
            <person name="Lee S."/>
            <person name="Mata R."/>
            <person name="Mathew T."/>
            <person name="Moen C."/>
            <person name="Morales K."/>
            <person name="Munidasa M."/>
            <person name="Nazareth L."/>
            <person name="Ngo R."/>
            <person name="Nguyen L."/>
            <person name="Okwuonu G."/>
            <person name="Ongeri F."/>
            <person name="Patil S."/>
            <person name="Petrosino J."/>
            <person name="Pham C."/>
            <person name="Pham P."/>
            <person name="Pu L.-L."/>
            <person name="Puazo M."/>
            <person name="Raj R."/>
            <person name="Reid J."/>
            <person name="Rouhana J."/>
            <person name="Saada N."/>
            <person name="Shang Y."/>
            <person name="Simmons D."/>
            <person name="Thornton R."/>
            <person name="Warren J."/>
            <person name="Weissenberger G."/>
            <person name="Zhang J."/>
            <person name="Zhang L."/>
            <person name="Zhou C."/>
            <person name="Zhu D."/>
            <person name="Muzny D."/>
            <person name="Worley K."/>
            <person name="Gibbs R."/>
        </authorList>
    </citation>
    <scope>NUCLEOTIDE SEQUENCE [LARGE SCALE GENOMIC DNA]</scope>
    <source>
        <strain evidence="3 4">ATCC 33313</strain>
    </source>
</reference>
<dbReference type="InterPro" id="IPR036388">
    <property type="entry name" value="WH-like_DNA-bd_sf"/>
</dbReference>
<evidence type="ECO:0000313" key="4">
    <source>
        <dbReference type="Proteomes" id="UP000004528"/>
    </source>
</evidence>
<dbReference type="GO" id="GO:0006270">
    <property type="term" value="P:DNA replication initiation"/>
    <property type="evidence" value="ECO:0007669"/>
    <property type="project" value="InterPro"/>
</dbReference>
<keyword evidence="4" id="KW-1185">Reference proteome</keyword>
<dbReference type="EMBL" id="ACKU01000033">
    <property type="protein sequence ID" value="EER73999.1"/>
    <property type="molecule type" value="Genomic_DNA"/>
</dbReference>
<evidence type="ECO:0000259" key="2">
    <source>
        <dbReference type="Pfam" id="PF01051"/>
    </source>
</evidence>
<dbReference type="GO" id="GO:0003887">
    <property type="term" value="F:DNA-directed DNA polymerase activity"/>
    <property type="evidence" value="ECO:0007669"/>
    <property type="project" value="InterPro"/>
</dbReference>
<comment type="similarity">
    <text evidence="1">Belongs to the initiator RepB protein family.</text>
</comment>
<accession>C5RCT0</accession>
<protein>
    <recommendedName>
        <fullName evidence="2">Initiator Rep protein WH1 domain-containing protein</fullName>
    </recommendedName>
</protein>
<gene>
    <name evidence="3" type="ORF">HMPREF0877_1797</name>
</gene>
<dbReference type="HOGENOM" id="CLU_2453858_0_0_9"/>
<organism evidence="3 4">
    <name type="scientific">Weissella paramesenteroides ATCC 33313</name>
    <dbReference type="NCBI Taxonomy" id="585506"/>
    <lineage>
        <taxon>Bacteria</taxon>
        <taxon>Bacillati</taxon>
        <taxon>Bacillota</taxon>
        <taxon>Bacilli</taxon>
        <taxon>Lactobacillales</taxon>
        <taxon>Lactobacillaceae</taxon>
        <taxon>Weissella</taxon>
    </lineage>
</organism>